<reference evidence="1 2" key="1">
    <citation type="submission" date="2023-08" db="EMBL/GenBank/DDBJ databases">
        <title>Black Yeasts Isolated from many extreme environments.</title>
        <authorList>
            <person name="Coleine C."/>
            <person name="Stajich J.E."/>
            <person name="Selbmann L."/>
        </authorList>
    </citation>
    <scope>NUCLEOTIDE SEQUENCE [LARGE SCALE GENOMIC DNA]</scope>
    <source>
        <strain evidence="1 2">CCFEE 536</strain>
    </source>
</reference>
<comment type="caution">
    <text evidence="1">The sequence shown here is derived from an EMBL/GenBank/DDBJ whole genome shotgun (WGS) entry which is preliminary data.</text>
</comment>
<organism evidence="1 2">
    <name type="scientific">Cryomyces antarcticus</name>
    <dbReference type="NCBI Taxonomy" id="329879"/>
    <lineage>
        <taxon>Eukaryota</taxon>
        <taxon>Fungi</taxon>
        <taxon>Dikarya</taxon>
        <taxon>Ascomycota</taxon>
        <taxon>Pezizomycotina</taxon>
        <taxon>Dothideomycetes</taxon>
        <taxon>Dothideomycetes incertae sedis</taxon>
        <taxon>Cryomyces</taxon>
    </lineage>
</organism>
<dbReference type="EMBL" id="JAVRRA010012902">
    <property type="protein sequence ID" value="KAK5236702.1"/>
    <property type="molecule type" value="Genomic_DNA"/>
</dbReference>
<gene>
    <name evidence="1" type="ORF">LTR16_012566</name>
</gene>
<protein>
    <submittedName>
        <fullName evidence="1">Uncharacterized protein</fullName>
    </submittedName>
</protein>
<evidence type="ECO:0000313" key="2">
    <source>
        <dbReference type="Proteomes" id="UP001357485"/>
    </source>
</evidence>
<keyword evidence="2" id="KW-1185">Reference proteome</keyword>
<name>A0ABR0LRH0_9PEZI</name>
<evidence type="ECO:0000313" key="1">
    <source>
        <dbReference type="EMBL" id="KAK5236702.1"/>
    </source>
</evidence>
<feature type="non-terminal residue" evidence="1">
    <location>
        <position position="57"/>
    </location>
</feature>
<proteinExistence type="predicted"/>
<sequence length="57" mass="6393">MKVEEIDKAVKSQRGRLSVVLKDQSVGTEALKAKIDTNKGNLEKLVKETEKTHADVW</sequence>
<dbReference type="Proteomes" id="UP001357485">
    <property type="component" value="Unassembled WGS sequence"/>
</dbReference>
<accession>A0ABR0LRH0</accession>